<feature type="transmembrane region" description="Helical" evidence="1">
    <location>
        <begin position="48"/>
        <end position="72"/>
    </location>
</feature>
<evidence type="ECO:0000313" key="2">
    <source>
        <dbReference type="EMBL" id="SKB29606.1"/>
    </source>
</evidence>
<keyword evidence="1" id="KW-1133">Transmembrane helix</keyword>
<reference evidence="3" key="1">
    <citation type="submission" date="2017-02" db="EMBL/GenBank/DDBJ databases">
        <authorList>
            <person name="Varghese N."/>
            <person name="Submissions S."/>
        </authorList>
    </citation>
    <scope>NUCLEOTIDE SEQUENCE [LARGE SCALE GENOMIC DNA]</scope>
    <source>
        <strain evidence="3">R11H</strain>
    </source>
</reference>
<keyword evidence="1" id="KW-0472">Membrane</keyword>
<sequence>MTNRDRQIIVIARLKAKPLLAGQLLGALVFCAVAARQAIPVAADGAAAMLRAVLFGDLAASAAMLAALLVFWTCLQRWRQRDAWIFHDGVRLYRASGLSWPLEDIRDVVIERSSLGYASLRLVVDDDSETTRELVMLSLLEGRSEAVRGGVLFAAAGVGAVPSGVMVN</sequence>
<dbReference type="Proteomes" id="UP000190044">
    <property type="component" value="Unassembled WGS sequence"/>
</dbReference>
<organism evidence="2 3">
    <name type="scientific">Sphingopyxis flava</name>
    <dbReference type="NCBI Taxonomy" id="1507287"/>
    <lineage>
        <taxon>Bacteria</taxon>
        <taxon>Pseudomonadati</taxon>
        <taxon>Pseudomonadota</taxon>
        <taxon>Alphaproteobacteria</taxon>
        <taxon>Sphingomonadales</taxon>
        <taxon>Sphingomonadaceae</taxon>
        <taxon>Sphingopyxis</taxon>
    </lineage>
</organism>
<dbReference type="RefSeq" id="WP_245798552.1">
    <property type="nucleotide sequence ID" value="NZ_FUYP01000002.1"/>
</dbReference>
<evidence type="ECO:0000313" key="3">
    <source>
        <dbReference type="Proteomes" id="UP000190044"/>
    </source>
</evidence>
<gene>
    <name evidence="2" type="ORF">SAMN06295937_1002188</name>
</gene>
<protein>
    <submittedName>
        <fullName evidence="2">Uncharacterized protein</fullName>
    </submittedName>
</protein>
<evidence type="ECO:0000256" key="1">
    <source>
        <dbReference type="SAM" id="Phobius"/>
    </source>
</evidence>
<dbReference type="AlphaFoldDB" id="A0A1T5A3Q5"/>
<keyword evidence="1" id="KW-0812">Transmembrane</keyword>
<keyword evidence="3" id="KW-1185">Reference proteome</keyword>
<accession>A0A1T5A3Q5</accession>
<proteinExistence type="predicted"/>
<name>A0A1T5A3Q5_9SPHN</name>
<dbReference type="EMBL" id="FUYP01000002">
    <property type="protein sequence ID" value="SKB29606.1"/>
    <property type="molecule type" value="Genomic_DNA"/>
</dbReference>